<protein>
    <recommendedName>
        <fullName evidence="1">Retroviral polymerase SH3-like domain-containing protein</fullName>
    </recommendedName>
</protein>
<gene>
    <name evidence="2" type="ORF">LWI29_015242</name>
</gene>
<feature type="domain" description="Retroviral polymerase SH3-like" evidence="1">
    <location>
        <begin position="104"/>
        <end position="165"/>
    </location>
</feature>
<evidence type="ECO:0000259" key="1">
    <source>
        <dbReference type="Pfam" id="PF25597"/>
    </source>
</evidence>
<comment type="caution">
    <text evidence="2">The sequence shown here is derived from an EMBL/GenBank/DDBJ whole genome shotgun (WGS) entry which is preliminary data.</text>
</comment>
<sequence>MKDPNDVTAYQKSVECLCVHIFHDGLDSEFEHIRGEILRKDPLLDFEETYAYVRRDAVQRTTLGGELDHTKSSAMMFQTSLQSLIAAISAPTVSNVQSKVFGYVAFVHFHKPLQNKLEPRALRCVFVRYGLHQKGYRYYHPHFHKIYVTLEVTFHEDVMYYSNPKSPLQEGVVV</sequence>
<proteinExistence type="predicted"/>
<keyword evidence="3" id="KW-1185">Reference proteome</keyword>
<dbReference type="AlphaFoldDB" id="A0AA39S884"/>
<organism evidence="2 3">
    <name type="scientific">Acer saccharum</name>
    <name type="common">Sugar maple</name>
    <dbReference type="NCBI Taxonomy" id="4024"/>
    <lineage>
        <taxon>Eukaryota</taxon>
        <taxon>Viridiplantae</taxon>
        <taxon>Streptophyta</taxon>
        <taxon>Embryophyta</taxon>
        <taxon>Tracheophyta</taxon>
        <taxon>Spermatophyta</taxon>
        <taxon>Magnoliopsida</taxon>
        <taxon>eudicotyledons</taxon>
        <taxon>Gunneridae</taxon>
        <taxon>Pentapetalae</taxon>
        <taxon>rosids</taxon>
        <taxon>malvids</taxon>
        <taxon>Sapindales</taxon>
        <taxon>Sapindaceae</taxon>
        <taxon>Hippocastanoideae</taxon>
        <taxon>Acereae</taxon>
        <taxon>Acer</taxon>
    </lineage>
</organism>
<reference evidence="2" key="2">
    <citation type="submission" date="2023-06" db="EMBL/GenBank/DDBJ databases">
        <authorList>
            <person name="Swenson N.G."/>
            <person name="Wegrzyn J.L."/>
            <person name="Mcevoy S.L."/>
        </authorList>
    </citation>
    <scope>NUCLEOTIDE SEQUENCE</scope>
    <source>
        <strain evidence="2">NS2018</strain>
        <tissue evidence="2">Leaf</tissue>
    </source>
</reference>
<dbReference type="Pfam" id="PF25597">
    <property type="entry name" value="SH3_retrovirus"/>
    <property type="match status" value="1"/>
</dbReference>
<dbReference type="Proteomes" id="UP001168877">
    <property type="component" value="Unassembled WGS sequence"/>
</dbReference>
<evidence type="ECO:0000313" key="3">
    <source>
        <dbReference type="Proteomes" id="UP001168877"/>
    </source>
</evidence>
<evidence type="ECO:0000313" key="2">
    <source>
        <dbReference type="EMBL" id="KAK0589507.1"/>
    </source>
</evidence>
<name>A0AA39S884_ACESA</name>
<reference evidence="2" key="1">
    <citation type="journal article" date="2022" name="Plant J.">
        <title>Strategies of tolerance reflected in two North American maple genomes.</title>
        <authorList>
            <person name="McEvoy S.L."/>
            <person name="Sezen U.U."/>
            <person name="Trouern-Trend A."/>
            <person name="McMahon S.M."/>
            <person name="Schaberg P.G."/>
            <person name="Yang J."/>
            <person name="Wegrzyn J.L."/>
            <person name="Swenson N.G."/>
        </authorList>
    </citation>
    <scope>NUCLEOTIDE SEQUENCE</scope>
    <source>
        <strain evidence="2">NS2018</strain>
    </source>
</reference>
<accession>A0AA39S884</accession>
<dbReference type="EMBL" id="JAUESC010000381">
    <property type="protein sequence ID" value="KAK0589507.1"/>
    <property type="molecule type" value="Genomic_DNA"/>
</dbReference>
<dbReference type="InterPro" id="IPR057670">
    <property type="entry name" value="SH3_retrovirus"/>
</dbReference>